<sequence>MGSHCIELRSARLDNVLSFIGATSLTANQVRALDTMKDRATAYQDTLDHQDIFWDLSIPDALDHLVRGRADTPGECAGCAYHAALQIIIASVGSDPAEVGYFRNPISYFFELDKELQRCGVPQELCSFGFLFAGPPAEIPFRIPGSLEGHPEVGHLARSRAKAVAEAYRAVIDKIDQDFVDDLTTLVEKLEFEHETWLREQERGPSWSVADTLFFSTD</sequence>
<name>A0A317N839_9NOCA</name>
<reference evidence="2 3" key="1">
    <citation type="submission" date="2018-05" db="EMBL/GenBank/DDBJ databases">
        <title>Genomic Encyclopedia of Type Strains, Phase IV (KMG-IV): sequencing the most valuable type-strain genomes for metagenomic binning, comparative biology and taxonomic classification.</title>
        <authorList>
            <person name="Goeker M."/>
        </authorList>
    </citation>
    <scope>NUCLEOTIDE SEQUENCE [LARGE SCALE GENOMIC DNA]</scope>
    <source>
        <strain evidence="2 3">DSM 44717</strain>
    </source>
</reference>
<organism evidence="2 3">
    <name type="scientific">Nocardia neocaledoniensis</name>
    <dbReference type="NCBI Taxonomy" id="236511"/>
    <lineage>
        <taxon>Bacteria</taxon>
        <taxon>Bacillati</taxon>
        <taxon>Actinomycetota</taxon>
        <taxon>Actinomycetes</taxon>
        <taxon>Mycobacteriales</taxon>
        <taxon>Nocardiaceae</taxon>
        <taxon>Nocardia</taxon>
    </lineage>
</organism>
<accession>A0A317N839</accession>
<comment type="caution">
    <text evidence="2">The sequence shown here is derived from an EMBL/GenBank/DDBJ whole genome shotgun (WGS) entry which is preliminary data.</text>
</comment>
<feature type="domain" description="DUF7691" evidence="1">
    <location>
        <begin position="3"/>
        <end position="215"/>
    </location>
</feature>
<proteinExistence type="predicted"/>
<evidence type="ECO:0000313" key="2">
    <source>
        <dbReference type="EMBL" id="PWV71209.1"/>
    </source>
</evidence>
<evidence type="ECO:0000259" key="1">
    <source>
        <dbReference type="Pfam" id="PF24740"/>
    </source>
</evidence>
<protein>
    <recommendedName>
        <fullName evidence="1">DUF7691 domain-containing protein</fullName>
    </recommendedName>
</protein>
<dbReference type="EMBL" id="QGTL01000011">
    <property type="protein sequence ID" value="PWV71209.1"/>
    <property type="molecule type" value="Genomic_DNA"/>
</dbReference>
<dbReference type="AlphaFoldDB" id="A0A317N839"/>
<dbReference type="Proteomes" id="UP000246410">
    <property type="component" value="Unassembled WGS sequence"/>
</dbReference>
<dbReference type="RefSeq" id="WP_146229430.1">
    <property type="nucleotide sequence ID" value="NZ_QGTL01000011.1"/>
</dbReference>
<dbReference type="InterPro" id="IPR056108">
    <property type="entry name" value="DUF7691"/>
</dbReference>
<keyword evidence="3" id="KW-1185">Reference proteome</keyword>
<gene>
    <name evidence="2" type="ORF">DFR69_111201</name>
</gene>
<evidence type="ECO:0000313" key="3">
    <source>
        <dbReference type="Proteomes" id="UP000246410"/>
    </source>
</evidence>
<dbReference type="Pfam" id="PF24740">
    <property type="entry name" value="DUF7691"/>
    <property type="match status" value="1"/>
</dbReference>